<protein>
    <recommendedName>
        <fullName evidence="3">Mitochondrial ATPase complex subunit ATP10</fullName>
    </recommendedName>
</protein>
<evidence type="ECO:0000313" key="1">
    <source>
        <dbReference type="EMBL" id="KIJ59383.1"/>
    </source>
</evidence>
<dbReference type="AlphaFoldDB" id="A0A0C9W0I0"/>
<reference evidence="1 2" key="1">
    <citation type="submission" date="2014-04" db="EMBL/GenBank/DDBJ databases">
        <title>Evolutionary Origins and Diversification of the Mycorrhizal Mutualists.</title>
        <authorList>
            <consortium name="DOE Joint Genome Institute"/>
            <consortium name="Mycorrhizal Genomics Consortium"/>
            <person name="Kohler A."/>
            <person name="Kuo A."/>
            <person name="Nagy L.G."/>
            <person name="Floudas D."/>
            <person name="Copeland A."/>
            <person name="Barry K.W."/>
            <person name="Cichocki N."/>
            <person name="Veneault-Fourrey C."/>
            <person name="LaButti K."/>
            <person name="Lindquist E.A."/>
            <person name="Lipzen A."/>
            <person name="Lundell T."/>
            <person name="Morin E."/>
            <person name="Murat C."/>
            <person name="Riley R."/>
            <person name="Ohm R."/>
            <person name="Sun H."/>
            <person name="Tunlid A."/>
            <person name="Henrissat B."/>
            <person name="Grigoriev I.V."/>
            <person name="Hibbett D.S."/>
            <person name="Martin F."/>
        </authorList>
    </citation>
    <scope>NUCLEOTIDE SEQUENCE [LARGE SCALE GENOMIC DNA]</scope>
    <source>
        <strain evidence="1 2">MD-312</strain>
    </source>
</reference>
<accession>A0A0C9W0I0</accession>
<dbReference type="EMBL" id="KN839889">
    <property type="protein sequence ID" value="KIJ59383.1"/>
    <property type="molecule type" value="Genomic_DNA"/>
</dbReference>
<dbReference type="InterPro" id="IPR007849">
    <property type="entry name" value="ATP10"/>
</dbReference>
<evidence type="ECO:0000313" key="2">
    <source>
        <dbReference type="Proteomes" id="UP000053820"/>
    </source>
</evidence>
<dbReference type="OrthoDB" id="17089at2759"/>
<dbReference type="Pfam" id="PF05176">
    <property type="entry name" value="ATP-synt_10"/>
    <property type="match status" value="1"/>
</dbReference>
<evidence type="ECO:0008006" key="3">
    <source>
        <dbReference type="Google" id="ProtNLM"/>
    </source>
</evidence>
<dbReference type="PANTHER" id="PTHR28106">
    <property type="entry name" value="MITOCHONDRIAL ATPASE COMPLEX SUBUNIT ATP10"/>
    <property type="match status" value="1"/>
</dbReference>
<organism evidence="1 2">
    <name type="scientific">Hydnomerulius pinastri MD-312</name>
    <dbReference type="NCBI Taxonomy" id="994086"/>
    <lineage>
        <taxon>Eukaryota</taxon>
        <taxon>Fungi</taxon>
        <taxon>Dikarya</taxon>
        <taxon>Basidiomycota</taxon>
        <taxon>Agaricomycotina</taxon>
        <taxon>Agaricomycetes</taxon>
        <taxon>Agaricomycetidae</taxon>
        <taxon>Boletales</taxon>
        <taxon>Boletales incertae sedis</taxon>
        <taxon>Leucogyrophana</taxon>
    </lineage>
</organism>
<dbReference type="HOGENOM" id="CLU_047290_0_0_1"/>
<name>A0A0C9W0I0_9AGAM</name>
<gene>
    <name evidence="1" type="ORF">HYDPIDRAFT_118605</name>
</gene>
<dbReference type="Proteomes" id="UP000053820">
    <property type="component" value="Unassembled WGS sequence"/>
</dbReference>
<sequence>MSVRSSLRYSVTLHRFTQRQECLFTRWNSSSSGGDGAGQNSVEKKVGVADAPLPLLQRPLGVRERPIAHTKTWEDTRNELMDQDVRLQQRKHLINEATKGYFTDLNATRRHGGKTWVAPGVMIREDKALYFPNISGSRLDTRAKTHTTDICQGRISVISMLSTRMSEVHVQGFVSPTNVRYMSNPLYQYVQINLQENVLKSWLVPLFLSSIAKGVPKELHRSYLMSNQDMEYIREPLGMVNKHIGYVYLVDEALRVRWAGCADAKVEETQALEQCTGVLLNRLAEKKPSQKKKR</sequence>
<dbReference type="GO" id="GO:0033615">
    <property type="term" value="P:mitochondrial proton-transporting ATP synthase complex assembly"/>
    <property type="evidence" value="ECO:0007669"/>
    <property type="project" value="TreeGrafter"/>
</dbReference>
<keyword evidence="2" id="KW-1185">Reference proteome</keyword>
<proteinExistence type="predicted"/>
<dbReference type="GO" id="GO:0005743">
    <property type="term" value="C:mitochondrial inner membrane"/>
    <property type="evidence" value="ECO:0007669"/>
    <property type="project" value="TreeGrafter"/>
</dbReference>
<dbReference type="PANTHER" id="PTHR28106:SF1">
    <property type="entry name" value="MITOCHONDRIAL ATPASE COMPLEX SUBUNIT ATP10"/>
    <property type="match status" value="1"/>
</dbReference>